<dbReference type="EMBL" id="JACIBX010000015">
    <property type="protein sequence ID" value="MBB3713462.1"/>
    <property type="molecule type" value="Genomic_DNA"/>
</dbReference>
<keyword evidence="3 5" id="KW-1005">Bacterial flagellum biogenesis</keyword>
<comment type="similarity">
    <text evidence="1 5">Belongs to the FlgD family.</text>
</comment>
<keyword evidence="8" id="KW-1185">Reference proteome</keyword>
<evidence type="ECO:0000256" key="4">
    <source>
        <dbReference type="ARBA" id="ARBA00024746"/>
    </source>
</evidence>
<evidence type="ECO:0000256" key="2">
    <source>
        <dbReference type="ARBA" id="ARBA00016013"/>
    </source>
</evidence>
<evidence type="ECO:0000256" key="3">
    <source>
        <dbReference type="ARBA" id="ARBA00022795"/>
    </source>
</evidence>
<evidence type="ECO:0000313" key="7">
    <source>
        <dbReference type="EMBL" id="MBB3713462.1"/>
    </source>
</evidence>
<dbReference type="Gene3D" id="2.30.30.910">
    <property type="match status" value="1"/>
</dbReference>
<dbReference type="Pfam" id="PF13860">
    <property type="entry name" value="FlgD_ig"/>
    <property type="match status" value="1"/>
</dbReference>
<sequence length="224" mass="24044">MTTLSPTSAALAQTAQTSAAETSRNKLDADYQSFLKLLIAQVSNQDPLEPMDSTAFVSQLAQLTQVEQSITTNETLSKIETRLSEAGSRSDVMLLGREVLVPSDQLSLRDGKATFSYSLSEGASRVSARILTSDGTLVRKIDDLPVTSDARHQVVWDGRDPDGLPVPDGSFRVEIAATDADDEAVSHVTFASGQVERLAFRDGWPMLALDTGAEVSPDSVISIE</sequence>
<keyword evidence="7" id="KW-0966">Cell projection</keyword>
<dbReference type="InterPro" id="IPR005648">
    <property type="entry name" value="FlgD"/>
</dbReference>
<dbReference type="Pfam" id="PF03963">
    <property type="entry name" value="FlgD"/>
    <property type="match status" value="1"/>
</dbReference>
<reference evidence="7 8" key="1">
    <citation type="submission" date="2020-08" db="EMBL/GenBank/DDBJ databases">
        <title>Genomic Encyclopedia of Type Strains, Phase III (KMG-III): the genomes of soil and plant-associated and newly described type strains.</title>
        <authorList>
            <person name="Whitman W."/>
        </authorList>
    </citation>
    <scope>NUCLEOTIDE SEQUENCE [LARGE SCALE GENOMIC DNA]</scope>
    <source>
        <strain evidence="7 8">CECT 8572</strain>
    </source>
</reference>
<evidence type="ECO:0000256" key="5">
    <source>
        <dbReference type="RuleBase" id="RU362076"/>
    </source>
</evidence>
<dbReference type="InterPro" id="IPR025965">
    <property type="entry name" value="FlgD/Vpr_Ig-like"/>
</dbReference>
<keyword evidence="7" id="KW-0282">Flagellum</keyword>
<evidence type="ECO:0000256" key="1">
    <source>
        <dbReference type="ARBA" id="ARBA00010577"/>
    </source>
</evidence>
<dbReference type="RefSeq" id="WP_183474943.1">
    <property type="nucleotide sequence ID" value="NZ_JACIBX010000015.1"/>
</dbReference>
<gene>
    <name evidence="7" type="ORF">FHS00_003066</name>
</gene>
<keyword evidence="7" id="KW-0969">Cilium</keyword>
<dbReference type="Proteomes" id="UP000576152">
    <property type="component" value="Unassembled WGS sequence"/>
</dbReference>
<dbReference type="Gene3D" id="2.60.40.4070">
    <property type="match status" value="1"/>
</dbReference>
<evidence type="ECO:0000313" key="8">
    <source>
        <dbReference type="Proteomes" id="UP000576152"/>
    </source>
</evidence>
<comment type="function">
    <text evidence="4 5">Required for flagellar hook formation. May act as a scaffolding protein.</text>
</comment>
<evidence type="ECO:0000259" key="6">
    <source>
        <dbReference type="Pfam" id="PF13860"/>
    </source>
</evidence>
<organism evidence="7 8">
    <name type="scientific">Limimaricola variabilis</name>
    <dbReference type="NCBI Taxonomy" id="1492771"/>
    <lineage>
        <taxon>Bacteria</taxon>
        <taxon>Pseudomonadati</taxon>
        <taxon>Pseudomonadota</taxon>
        <taxon>Alphaproteobacteria</taxon>
        <taxon>Rhodobacterales</taxon>
        <taxon>Paracoccaceae</taxon>
        <taxon>Limimaricola</taxon>
    </lineage>
</organism>
<proteinExistence type="inferred from homology"/>
<accession>A0ABR6HSD8</accession>
<protein>
    <recommendedName>
        <fullName evidence="2 5">Basal-body rod modification protein FlgD</fullName>
    </recommendedName>
</protein>
<comment type="caution">
    <text evidence="7">The sequence shown here is derived from an EMBL/GenBank/DDBJ whole genome shotgun (WGS) entry which is preliminary data.</text>
</comment>
<name>A0ABR6HSD8_9RHOB</name>
<feature type="domain" description="FlgD/Vpr Ig-like" evidence="6">
    <location>
        <begin position="103"/>
        <end position="181"/>
    </location>
</feature>